<protein>
    <submittedName>
        <fullName evidence="2">2,3-bisphosphoglycerate-dependent phosphoglycerate mutase</fullName>
    </submittedName>
</protein>
<accession>A0A286TXM6</accession>
<proteinExistence type="predicted"/>
<feature type="domain" description="PilZ" evidence="1">
    <location>
        <begin position="10"/>
        <end position="110"/>
    </location>
</feature>
<evidence type="ECO:0000313" key="3">
    <source>
        <dbReference type="Proteomes" id="UP000218542"/>
    </source>
</evidence>
<name>A0A286TXM6_9BACT</name>
<dbReference type="GO" id="GO:0035438">
    <property type="term" value="F:cyclic-di-GMP binding"/>
    <property type="evidence" value="ECO:0007669"/>
    <property type="project" value="InterPro"/>
</dbReference>
<dbReference type="RefSeq" id="WP_096894019.1">
    <property type="nucleotide sequence ID" value="NZ_BAOS01000013.1"/>
</dbReference>
<dbReference type="InterPro" id="IPR009875">
    <property type="entry name" value="PilZ_domain"/>
</dbReference>
<dbReference type="Proteomes" id="UP000218542">
    <property type="component" value="Unassembled WGS sequence"/>
</dbReference>
<comment type="caution">
    <text evidence="2">The sequence shown here is derived from an EMBL/GenBank/DDBJ whole genome shotgun (WGS) entry which is preliminary data.</text>
</comment>
<sequence>MLSKVIYPNRRRRQRINGEFEVSFPDQIKGRTKNVSAHGASFEVITDNPDTFSPGAVITLEIATPNTTLDSKMRKLRLSGKGVIISREVIEKTTGCRVKLNIAVQFKEKLNFWVPSNN</sequence>
<dbReference type="AlphaFoldDB" id="A0A286TXM6"/>
<keyword evidence="3" id="KW-1185">Reference proteome</keyword>
<evidence type="ECO:0000259" key="1">
    <source>
        <dbReference type="Pfam" id="PF07238"/>
    </source>
</evidence>
<dbReference type="EMBL" id="BAOS01000013">
    <property type="protein sequence ID" value="GAX60627.1"/>
    <property type="molecule type" value="Genomic_DNA"/>
</dbReference>
<reference evidence="3" key="1">
    <citation type="journal article" date="2017" name="Environ. Microbiol. Rep.">
        <title>Genetic Diversity of Marine Anaerobic Ammonium-Oxidizing Bacteria as Revealed by Genomic and Proteomic Analyses of 'Candidatus Scalindua japonica'.</title>
        <authorList>
            <person name="Oshiki M."/>
            <person name="Mizuto K."/>
            <person name="Kimura Z."/>
            <person name="Kindaichi T."/>
            <person name="Satoh H."/>
            <person name="Okabe S."/>
        </authorList>
    </citation>
    <scope>NUCLEOTIDE SEQUENCE [LARGE SCALE GENOMIC DNA]</scope>
    <source>
        <strain evidence="3">husup-a2</strain>
    </source>
</reference>
<organism evidence="2 3">
    <name type="scientific">Candidatus Scalindua japonica</name>
    <dbReference type="NCBI Taxonomy" id="1284222"/>
    <lineage>
        <taxon>Bacteria</taxon>
        <taxon>Pseudomonadati</taxon>
        <taxon>Planctomycetota</taxon>
        <taxon>Candidatus Brocadiia</taxon>
        <taxon>Candidatus Brocadiales</taxon>
        <taxon>Candidatus Scalinduaceae</taxon>
        <taxon>Candidatus Scalindua</taxon>
    </lineage>
</organism>
<dbReference type="Pfam" id="PF07238">
    <property type="entry name" value="PilZ"/>
    <property type="match status" value="1"/>
</dbReference>
<gene>
    <name evidence="2" type="ORF">SCALIN_C13_0140</name>
</gene>
<evidence type="ECO:0000313" key="2">
    <source>
        <dbReference type="EMBL" id="GAX60627.1"/>
    </source>
</evidence>